<gene>
    <name evidence="1" type="ORF">F4820DRAFT_405172</name>
</gene>
<sequence>MSTKNHEFQLAERAEGHIIPGRTFKLVEIDMPTAADLKDGQVLLETHYLSLDPAMRGWIQDFRSYLPPVAIGGRMRGNVLSKVLASKSSKAKEGDMVTSFCGWTEFAIIDDKFIQPDNLPKGTKVTDALGAAGLTGWTAYFGLKHIGQPKAGETVVVSGAAGATGSVVGQICKLKGCRVIGIAGSDEKCQMLTRELGFDVALNYKSPTFREDLVKATPDFIDIYWDNVGGEILSIALDQSASHARFVMCGSISGYNNEGRKATGVQNLYRVTTSRIRMEGFVVTDYSAEIPAAREELGQWLAEGKIKRKETIVKGGLKMAEHAIGDLFTGKNTGKLLVEVKACEE</sequence>
<accession>A0ACB9ZFR4</accession>
<dbReference type="Proteomes" id="UP001497700">
    <property type="component" value="Unassembled WGS sequence"/>
</dbReference>
<name>A0ACB9ZFR4_9PEZI</name>
<protein>
    <submittedName>
        <fullName evidence="1">NAD(P)-binding protein</fullName>
    </submittedName>
</protein>
<keyword evidence="2" id="KW-1185">Reference proteome</keyword>
<evidence type="ECO:0000313" key="2">
    <source>
        <dbReference type="Proteomes" id="UP001497700"/>
    </source>
</evidence>
<reference evidence="1 2" key="1">
    <citation type="journal article" date="2022" name="New Phytol.">
        <title>Ecological generalism drives hyperdiversity of secondary metabolite gene clusters in xylarialean endophytes.</title>
        <authorList>
            <person name="Franco M.E.E."/>
            <person name="Wisecaver J.H."/>
            <person name="Arnold A.E."/>
            <person name="Ju Y.M."/>
            <person name="Slot J.C."/>
            <person name="Ahrendt S."/>
            <person name="Moore L.P."/>
            <person name="Eastman K.E."/>
            <person name="Scott K."/>
            <person name="Konkel Z."/>
            <person name="Mondo S.J."/>
            <person name="Kuo A."/>
            <person name="Hayes R.D."/>
            <person name="Haridas S."/>
            <person name="Andreopoulos B."/>
            <person name="Riley R."/>
            <person name="LaButti K."/>
            <person name="Pangilinan J."/>
            <person name="Lipzen A."/>
            <person name="Amirebrahimi M."/>
            <person name="Yan J."/>
            <person name="Adam C."/>
            <person name="Keymanesh K."/>
            <person name="Ng V."/>
            <person name="Louie K."/>
            <person name="Northen T."/>
            <person name="Drula E."/>
            <person name="Henrissat B."/>
            <person name="Hsieh H.M."/>
            <person name="Youens-Clark K."/>
            <person name="Lutzoni F."/>
            <person name="Miadlikowska J."/>
            <person name="Eastwood D.C."/>
            <person name="Hamelin R.C."/>
            <person name="Grigoriev I.V."/>
            <person name="U'Ren J.M."/>
        </authorList>
    </citation>
    <scope>NUCLEOTIDE SEQUENCE [LARGE SCALE GENOMIC DNA]</scope>
    <source>
        <strain evidence="1 2">CBS 119005</strain>
    </source>
</reference>
<dbReference type="EMBL" id="MU393427">
    <property type="protein sequence ID" value="KAI4869818.1"/>
    <property type="molecule type" value="Genomic_DNA"/>
</dbReference>
<proteinExistence type="predicted"/>
<organism evidence="1 2">
    <name type="scientific">Hypoxylon rubiginosum</name>
    <dbReference type="NCBI Taxonomy" id="110542"/>
    <lineage>
        <taxon>Eukaryota</taxon>
        <taxon>Fungi</taxon>
        <taxon>Dikarya</taxon>
        <taxon>Ascomycota</taxon>
        <taxon>Pezizomycotina</taxon>
        <taxon>Sordariomycetes</taxon>
        <taxon>Xylariomycetidae</taxon>
        <taxon>Xylariales</taxon>
        <taxon>Hypoxylaceae</taxon>
        <taxon>Hypoxylon</taxon>
    </lineage>
</organism>
<evidence type="ECO:0000313" key="1">
    <source>
        <dbReference type="EMBL" id="KAI4869818.1"/>
    </source>
</evidence>
<comment type="caution">
    <text evidence="1">The sequence shown here is derived from an EMBL/GenBank/DDBJ whole genome shotgun (WGS) entry which is preliminary data.</text>
</comment>